<keyword evidence="3 6" id="KW-0812">Transmembrane</keyword>
<feature type="transmembrane region" description="Helical" evidence="6">
    <location>
        <begin position="12"/>
        <end position="34"/>
    </location>
</feature>
<evidence type="ECO:0000256" key="1">
    <source>
        <dbReference type="ARBA" id="ARBA00004651"/>
    </source>
</evidence>
<keyword evidence="2" id="KW-1003">Cell membrane</keyword>
<dbReference type="InterPro" id="IPR023845">
    <property type="entry name" value="DUF3817_TM"/>
</dbReference>
<evidence type="ECO:0000259" key="7">
    <source>
        <dbReference type="Pfam" id="PF12823"/>
    </source>
</evidence>
<sequence>MSGMRGELRLLRAAAIVEAASLLVLLVNLATVHWEPVASATGPIHGCAYLLAIAATWAGPAPTRARLVALIPAVGGLLALRETRRTPTT</sequence>
<keyword evidence="5 6" id="KW-0472">Membrane</keyword>
<evidence type="ECO:0000256" key="2">
    <source>
        <dbReference type="ARBA" id="ARBA00022475"/>
    </source>
</evidence>
<organism evidence="8 9">
    <name type="scientific">Saccharopolyspora gregorii</name>
    <dbReference type="NCBI Taxonomy" id="33914"/>
    <lineage>
        <taxon>Bacteria</taxon>
        <taxon>Bacillati</taxon>
        <taxon>Actinomycetota</taxon>
        <taxon>Actinomycetes</taxon>
        <taxon>Pseudonocardiales</taxon>
        <taxon>Pseudonocardiaceae</taxon>
        <taxon>Saccharopolyspora</taxon>
    </lineage>
</organism>
<dbReference type="EMBL" id="BAAAYK010000038">
    <property type="protein sequence ID" value="GAA3358711.1"/>
    <property type="molecule type" value="Genomic_DNA"/>
</dbReference>
<accession>A0ABP6RST2</accession>
<name>A0ABP6RST2_9PSEU</name>
<dbReference type="Proteomes" id="UP001500483">
    <property type="component" value="Unassembled WGS sequence"/>
</dbReference>
<evidence type="ECO:0000256" key="3">
    <source>
        <dbReference type="ARBA" id="ARBA00022692"/>
    </source>
</evidence>
<feature type="domain" description="DUF3817" evidence="7">
    <location>
        <begin position="8"/>
        <end position="56"/>
    </location>
</feature>
<evidence type="ECO:0000256" key="4">
    <source>
        <dbReference type="ARBA" id="ARBA00022989"/>
    </source>
</evidence>
<evidence type="ECO:0000313" key="9">
    <source>
        <dbReference type="Proteomes" id="UP001500483"/>
    </source>
</evidence>
<gene>
    <name evidence="8" type="ORF">GCM10020366_31820</name>
</gene>
<evidence type="ECO:0000256" key="5">
    <source>
        <dbReference type="ARBA" id="ARBA00023136"/>
    </source>
</evidence>
<reference evidence="9" key="1">
    <citation type="journal article" date="2019" name="Int. J. Syst. Evol. Microbiol.">
        <title>The Global Catalogue of Microorganisms (GCM) 10K type strain sequencing project: providing services to taxonomists for standard genome sequencing and annotation.</title>
        <authorList>
            <consortium name="The Broad Institute Genomics Platform"/>
            <consortium name="The Broad Institute Genome Sequencing Center for Infectious Disease"/>
            <person name="Wu L."/>
            <person name="Ma J."/>
        </authorList>
    </citation>
    <scope>NUCLEOTIDE SEQUENCE [LARGE SCALE GENOMIC DNA]</scope>
    <source>
        <strain evidence="9">JCM 9687</strain>
    </source>
</reference>
<comment type="caution">
    <text evidence="8">The sequence shown here is derived from an EMBL/GenBank/DDBJ whole genome shotgun (WGS) entry which is preliminary data.</text>
</comment>
<keyword evidence="9" id="KW-1185">Reference proteome</keyword>
<proteinExistence type="predicted"/>
<evidence type="ECO:0000313" key="8">
    <source>
        <dbReference type="EMBL" id="GAA3358711.1"/>
    </source>
</evidence>
<dbReference type="Pfam" id="PF12823">
    <property type="entry name" value="DUF3817"/>
    <property type="match status" value="1"/>
</dbReference>
<feature type="transmembrane region" description="Helical" evidence="6">
    <location>
        <begin position="40"/>
        <end position="58"/>
    </location>
</feature>
<evidence type="ECO:0000256" key="6">
    <source>
        <dbReference type="SAM" id="Phobius"/>
    </source>
</evidence>
<keyword evidence="4 6" id="KW-1133">Transmembrane helix</keyword>
<comment type="subcellular location">
    <subcellularLocation>
        <location evidence="1">Cell membrane</location>
        <topology evidence="1">Multi-pass membrane protein</topology>
    </subcellularLocation>
</comment>
<protein>
    <recommendedName>
        <fullName evidence="7">DUF3817 domain-containing protein</fullName>
    </recommendedName>
</protein>